<keyword evidence="7" id="KW-1185">Reference proteome</keyword>
<evidence type="ECO:0000256" key="2">
    <source>
        <dbReference type="ARBA" id="ARBA00022670"/>
    </source>
</evidence>
<dbReference type="EMBL" id="FTPP01000004">
    <property type="protein sequence ID" value="SIT94506.1"/>
    <property type="molecule type" value="Genomic_DNA"/>
</dbReference>
<dbReference type="STRING" id="1317125.SAMN05444128_3610"/>
<keyword evidence="4" id="KW-0788">Thiol protease</keyword>
<dbReference type="Proteomes" id="UP000187181">
    <property type="component" value="Unassembled WGS sequence"/>
</dbReference>
<evidence type="ECO:0000313" key="7">
    <source>
        <dbReference type="Proteomes" id="UP000187181"/>
    </source>
</evidence>
<evidence type="ECO:0000256" key="3">
    <source>
        <dbReference type="ARBA" id="ARBA00022801"/>
    </source>
</evidence>
<proteinExistence type="inferred from homology"/>
<protein>
    <submittedName>
        <fullName evidence="6">SH3 domain-containing protein</fullName>
    </submittedName>
</protein>
<dbReference type="Gene3D" id="3.90.1720.10">
    <property type="entry name" value="endopeptidase domain like (from Nostoc punctiforme)"/>
    <property type="match status" value="1"/>
</dbReference>
<dbReference type="AlphaFoldDB" id="A0A1R3XRH5"/>
<keyword evidence="2" id="KW-0645">Protease</keyword>
<name>A0A1R3XRH5_9BACT</name>
<dbReference type="PANTHER" id="PTHR47053">
    <property type="entry name" value="MUREIN DD-ENDOPEPTIDASE MEPH-RELATED"/>
    <property type="match status" value="1"/>
</dbReference>
<dbReference type="Pfam" id="PF00877">
    <property type="entry name" value="NLPC_P60"/>
    <property type="match status" value="1"/>
</dbReference>
<dbReference type="InterPro" id="IPR038765">
    <property type="entry name" value="Papain-like_cys_pep_sf"/>
</dbReference>
<sequence length="418" mass="45867">MLLPASFAGKRLKTDTMIKKNSFVLLFLLVLASCAGTQSTTTESSAAVKAEAAVSPAKTHIDAVRQQFAPDKRVALFDVEANGNVLRGETNMPEAKADLVKRLQAAGVSFVDSVQVLPEASLEGKHQAIVTISVANLRSQPKHSAELATQATMGTPLKVWKKKDGWYLVQTPDQYLSWVDYGGVALMDQTAFNSWQQGKKLIYTKTYGFAYAKADKAATTVSDMVYGDVLVQKNKTKDFYEVSFPDGRTGFISAAEAIDYKEWVASRKPTEENLVASSKEMLGMPYLWGGTSVKGMDCSGFTKTIFFMNGLVLPRDASQQVHIGELVDTKSGWDNMRPGDLLFFGSPAKDGKPERVVHVGMWIGGNQEFIHSAGRVRINSMNPSAANHDAFELGRFLRAKRVSPEATLVDLREKSLYE</sequence>
<gene>
    <name evidence="6" type="ORF">SAMN05444128_3610</name>
</gene>
<dbReference type="GO" id="GO:0008234">
    <property type="term" value="F:cysteine-type peptidase activity"/>
    <property type="evidence" value="ECO:0007669"/>
    <property type="project" value="UniProtKB-KW"/>
</dbReference>
<dbReference type="SUPFAM" id="SSF82057">
    <property type="entry name" value="Prokaryotic SH3-related domain"/>
    <property type="match status" value="1"/>
</dbReference>
<evidence type="ECO:0000256" key="1">
    <source>
        <dbReference type="ARBA" id="ARBA00007074"/>
    </source>
</evidence>
<comment type="similarity">
    <text evidence="1">Belongs to the peptidase C40 family.</text>
</comment>
<dbReference type="InterPro" id="IPR051202">
    <property type="entry name" value="Peptidase_C40"/>
</dbReference>
<dbReference type="GO" id="GO:0006508">
    <property type="term" value="P:proteolysis"/>
    <property type="evidence" value="ECO:0007669"/>
    <property type="project" value="UniProtKB-KW"/>
</dbReference>
<dbReference type="Gene3D" id="2.30.30.40">
    <property type="entry name" value="SH3 Domains"/>
    <property type="match status" value="2"/>
</dbReference>
<evidence type="ECO:0000259" key="5">
    <source>
        <dbReference type="PROSITE" id="PS51935"/>
    </source>
</evidence>
<keyword evidence="3" id="KW-0378">Hydrolase</keyword>
<dbReference type="PANTHER" id="PTHR47053:SF1">
    <property type="entry name" value="MUREIN DD-ENDOPEPTIDASE MEPH-RELATED"/>
    <property type="match status" value="1"/>
</dbReference>
<accession>A0A1R3XRH5</accession>
<organism evidence="6 7">
    <name type="scientific">Pontibacter indicus</name>
    <dbReference type="NCBI Taxonomy" id="1317125"/>
    <lineage>
        <taxon>Bacteria</taxon>
        <taxon>Pseudomonadati</taxon>
        <taxon>Bacteroidota</taxon>
        <taxon>Cytophagia</taxon>
        <taxon>Cytophagales</taxon>
        <taxon>Hymenobacteraceae</taxon>
        <taxon>Pontibacter</taxon>
    </lineage>
</organism>
<dbReference type="SUPFAM" id="SSF54001">
    <property type="entry name" value="Cysteine proteinases"/>
    <property type="match status" value="1"/>
</dbReference>
<feature type="domain" description="NlpC/P60" evidence="5">
    <location>
        <begin position="268"/>
        <end position="403"/>
    </location>
</feature>
<dbReference type="InterPro" id="IPR041382">
    <property type="entry name" value="SH3_16"/>
</dbReference>
<evidence type="ECO:0000256" key="4">
    <source>
        <dbReference type="ARBA" id="ARBA00022807"/>
    </source>
</evidence>
<dbReference type="InterPro" id="IPR000064">
    <property type="entry name" value="NLP_P60_dom"/>
</dbReference>
<evidence type="ECO:0000313" key="6">
    <source>
        <dbReference type="EMBL" id="SIT94506.1"/>
    </source>
</evidence>
<reference evidence="7" key="1">
    <citation type="submission" date="2017-01" db="EMBL/GenBank/DDBJ databases">
        <authorList>
            <person name="Varghese N."/>
            <person name="Submissions S."/>
        </authorList>
    </citation>
    <scope>NUCLEOTIDE SEQUENCE [LARGE SCALE GENOMIC DNA]</scope>
    <source>
        <strain evidence="7">LP100</strain>
    </source>
</reference>
<dbReference type="Pfam" id="PF18348">
    <property type="entry name" value="SH3_16"/>
    <property type="match status" value="1"/>
</dbReference>
<dbReference type="PROSITE" id="PS51935">
    <property type="entry name" value="NLPC_P60"/>
    <property type="match status" value="1"/>
</dbReference>